<reference evidence="2 3" key="1">
    <citation type="submission" date="2020-05" db="EMBL/GenBank/DDBJ databases">
        <title>Draft genome sequence of Desulfovibrio sp. strain HN2T.</title>
        <authorList>
            <person name="Ueno A."/>
            <person name="Tamazawa S."/>
            <person name="Tamamura S."/>
            <person name="Murakami T."/>
            <person name="Kiyama T."/>
            <person name="Inomata H."/>
            <person name="Amano Y."/>
            <person name="Miyakawa K."/>
            <person name="Tamaki H."/>
            <person name="Naganuma T."/>
            <person name="Kaneko K."/>
        </authorList>
    </citation>
    <scope>NUCLEOTIDE SEQUENCE [LARGE SCALE GENOMIC DNA]</scope>
    <source>
        <strain evidence="2 3">HN2</strain>
    </source>
</reference>
<evidence type="ECO:0000313" key="2">
    <source>
        <dbReference type="EMBL" id="GFM35099.1"/>
    </source>
</evidence>
<dbReference type="Proteomes" id="UP000503840">
    <property type="component" value="Unassembled WGS sequence"/>
</dbReference>
<dbReference type="AlphaFoldDB" id="A0A7J0BN66"/>
<name>A0A7J0BN66_9BACT</name>
<accession>A0A7J0BN66</accession>
<evidence type="ECO:0000313" key="3">
    <source>
        <dbReference type="Proteomes" id="UP000503840"/>
    </source>
</evidence>
<sequence length="72" mass="8043">MALRHMHGNEDATRSALEMLGQTKGGDSASGISKTNIKDHYGYNNDMIYTRNNNVKTVFNDFKGMKVLPSHL</sequence>
<proteinExistence type="predicted"/>
<evidence type="ECO:0000256" key="1">
    <source>
        <dbReference type="SAM" id="MobiDB-lite"/>
    </source>
</evidence>
<dbReference type="EMBL" id="BLVO01000016">
    <property type="protein sequence ID" value="GFM35099.1"/>
    <property type="molecule type" value="Genomic_DNA"/>
</dbReference>
<keyword evidence="3" id="KW-1185">Reference proteome</keyword>
<feature type="region of interest" description="Disordered" evidence="1">
    <location>
        <begin position="1"/>
        <end position="35"/>
    </location>
</feature>
<comment type="caution">
    <text evidence="2">The sequence shown here is derived from an EMBL/GenBank/DDBJ whole genome shotgun (WGS) entry which is preliminary data.</text>
</comment>
<protein>
    <submittedName>
        <fullName evidence="2">Uncharacterized protein</fullName>
    </submittedName>
</protein>
<gene>
    <name evidence="2" type="ORF">DSM101010T_34640</name>
</gene>
<organism evidence="2 3">
    <name type="scientific">Desulfovibrio subterraneus</name>
    <dbReference type="NCBI Taxonomy" id="2718620"/>
    <lineage>
        <taxon>Bacteria</taxon>
        <taxon>Pseudomonadati</taxon>
        <taxon>Thermodesulfobacteriota</taxon>
        <taxon>Desulfovibrionia</taxon>
        <taxon>Desulfovibrionales</taxon>
        <taxon>Desulfovibrionaceae</taxon>
        <taxon>Desulfovibrio</taxon>
    </lineage>
</organism>